<keyword evidence="2" id="KW-1185">Reference proteome</keyword>
<dbReference type="RefSeq" id="WP_069133658.1">
    <property type="nucleotide sequence ID" value="NZ_CP023483.1"/>
</dbReference>
<sequence length="99" mass="11618">MSYYQVIEEEGNGILAKYTKTIENKSALYAESPFYENDLNTLEEKDGFYFYKIEVPLLKKPTKVDKTKLMDGKYYALVFLNEKKERKNVIHGLDQGLHQ</sequence>
<evidence type="ECO:0000313" key="2">
    <source>
        <dbReference type="Proteomes" id="UP000243591"/>
    </source>
</evidence>
<organism evidence="1 2">
    <name type="scientific">Brochothrix thermosphacta</name>
    <name type="common">Microbacterium thermosphactum</name>
    <dbReference type="NCBI Taxonomy" id="2756"/>
    <lineage>
        <taxon>Bacteria</taxon>
        <taxon>Bacillati</taxon>
        <taxon>Bacillota</taxon>
        <taxon>Bacilli</taxon>
        <taxon>Bacillales</taxon>
        <taxon>Listeriaceae</taxon>
        <taxon>Brochothrix</taxon>
    </lineage>
</organism>
<protein>
    <submittedName>
        <fullName evidence="1">Uncharacterized protein</fullName>
    </submittedName>
</protein>
<proteinExistence type="predicted"/>
<dbReference type="Proteomes" id="UP000243591">
    <property type="component" value="Chromosome"/>
</dbReference>
<dbReference type="EMBL" id="CP023483">
    <property type="protein sequence ID" value="ATF25535.1"/>
    <property type="molecule type" value="Genomic_DNA"/>
</dbReference>
<dbReference type="STRING" id="2756.BFR44_00415"/>
<accession>A0A1D2L2K6</accession>
<reference evidence="1 2" key="1">
    <citation type="submission" date="2017-09" db="EMBL/GenBank/DDBJ databases">
        <title>Complete Genome Sequences of Two Strains of the Meat Spoilage Bacterium Brochothrix thermosphacta Isolated from Ground Chicken.</title>
        <authorList>
            <person name="Paoli G.C."/>
            <person name="Wijey C."/>
            <person name="Chen C.-Y."/>
            <person name="Nguyen L."/>
            <person name="Yan X."/>
            <person name="Irwin P.L."/>
        </authorList>
    </citation>
    <scope>NUCLEOTIDE SEQUENCE [LARGE SCALE GENOMIC DNA]</scope>
    <source>
        <strain evidence="1 2">BI</strain>
    </source>
</reference>
<gene>
    <name evidence="1" type="ORF">CNY62_03475</name>
</gene>
<dbReference type="AlphaFoldDB" id="A0A1D2L2K6"/>
<name>A0A1D2L2K6_BROTH</name>
<dbReference type="KEGG" id="bths:CNY62_03475"/>
<evidence type="ECO:0000313" key="1">
    <source>
        <dbReference type="EMBL" id="ATF25535.1"/>
    </source>
</evidence>